<evidence type="ECO:0008006" key="4">
    <source>
        <dbReference type="Google" id="ProtNLM"/>
    </source>
</evidence>
<feature type="region of interest" description="Disordered" evidence="1">
    <location>
        <begin position="248"/>
        <end position="268"/>
    </location>
</feature>
<dbReference type="InterPro" id="IPR011049">
    <property type="entry name" value="Serralysin-like_metalloprot_C"/>
</dbReference>
<proteinExistence type="predicted"/>
<protein>
    <recommendedName>
        <fullName evidence="4">Calcium-binding protein</fullName>
    </recommendedName>
</protein>
<dbReference type="AlphaFoldDB" id="A0A8J7F8C1"/>
<organism evidence="2 3">
    <name type="scientific">Plectonema cf. radiosum LEGE 06105</name>
    <dbReference type="NCBI Taxonomy" id="945769"/>
    <lineage>
        <taxon>Bacteria</taxon>
        <taxon>Bacillati</taxon>
        <taxon>Cyanobacteriota</taxon>
        <taxon>Cyanophyceae</taxon>
        <taxon>Oscillatoriophycideae</taxon>
        <taxon>Oscillatoriales</taxon>
        <taxon>Microcoleaceae</taxon>
        <taxon>Plectonema</taxon>
    </lineage>
</organism>
<evidence type="ECO:0000313" key="3">
    <source>
        <dbReference type="Proteomes" id="UP000620559"/>
    </source>
</evidence>
<dbReference type="EMBL" id="JADEWL010000169">
    <property type="protein sequence ID" value="MBE9216452.1"/>
    <property type="molecule type" value="Genomic_DNA"/>
</dbReference>
<evidence type="ECO:0000256" key="1">
    <source>
        <dbReference type="SAM" id="MobiDB-lite"/>
    </source>
</evidence>
<comment type="caution">
    <text evidence="2">The sequence shown here is derived from an EMBL/GenBank/DDBJ whole genome shotgun (WGS) entry which is preliminary data.</text>
</comment>
<name>A0A8J7F8C1_9CYAN</name>
<dbReference type="RefSeq" id="WP_193925026.1">
    <property type="nucleotide sequence ID" value="NZ_JADEWL010000169.1"/>
</dbReference>
<reference evidence="2" key="1">
    <citation type="submission" date="2020-10" db="EMBL/GenBank/DDBJ databases">
        <authorList>
            <person name="Castelo-Branco R."/>
            <person name="Eusebio N."/>
            <person name="Adriana R."/>
            <person name="Vieira A."/>
            <person name="Brugerolle De Fraissinette N."/>
            <person name="Rezende De Castro R."/>
            <person name="Schneider M.P."/>
            <person name="Vasconcelos V."/>
            <person name="Leao P.N."/>
        </authorList>
    </citation>
    <scope>NUCLEOTIDE SEQUENCE</scope>
    <source>
        <strain evidence="2">LEGE 06105</strain>
    </source>
</reference>
<evidence type="ECO:0000313" key="2">
    <source>
        <dbReference type="EMBL" id="MBE9216452.1"/>
    </source>
</evidence>
<dbReference type="Proteomes" id="UP000620559">
    <property type="component" value="Unassembled WGS sequence"/>
</dbReference>
<dbReference type="Gene3D" id="2.150.10.10">
    <property type="entry name" value="Serralysin-like metalloprotease, C-terminal"/>
    <property type="match status" value="1"/>
</dbReference>
<accession>A0A8J7F8C1</accession>
<feature type="compositionally biased region" description="Low complexity" evidence="1">
    <location>
        <begin position="248"/>
        <end position="264"/>
    </location>
</feature>
<keyword evidence="3" id="KW-1185">Reference proteome</keyword>
<sequence>MLNLNSDNTSLGLTSNQLNNISTLQAATLGNQQALFPELNETLMLQSKSSFNFFSGGEGEDILNGGMDKNCLLGAAGNDILIDSDGGDLMMGGEGADQFWINSWDMTEASSTILDFDPSTDFIQIGGLDGTFDSLTFEQVEGETTVFQQGNPLLTLIGVNQDSLTPDNFIFTDAAIANQPPTIESFGGLTGKDTADFSGLQTETPDSNIDIPNFNFPNIDQFFSGFISDMLSNTSLEDFLGFITGEASPSESLSTSISSYSSSMEEQDTGKPFTQLTEQTAIEPGLEDKFYRIPKRIPGNLL</sequence>
<dbReference type="SUPFAM" id="SSF51120">
    <property type="entry name" value="beta-Roll"/>
    <property type="match status" value="1"/>
</dbReference>
<gene>
    <name evidence="2" type="ORF">IQ247_27970</name>
</gene>